<evidence type="ECO:0000313" key="5">
    <source>
        <dbReference type="EMBL" id="CEJ09427.1"/>
    </source>
</evidence>
<dbReference type="EMBL" id="LR746496">
    <property type="protein sequence ID" value="CAA7600646.1"/>
    <property type="molecule type" value="Genomic_DNA"/>
</dbReference>
<dbReference type="AlphaFoldDB" id="A0A8S0XB15"/>
<dbReference type="GO" id="GO:0003677">
    <property type="term" value="F:DNA binding"/>
    <property type="evidence" value="ECO:0007669"/>
    <property type="project" value="UniProtKB-UniRule"/>
</dbReference>
<dbReference type="SUPFAM" id="SSF143011">
    <property type="entry name" value="RelE-like"/>
    <property type="match status" value="1"/>
</dbReference>
<dbReference type="PROSITE" id="PS51740">
    <property type="entry name" value="SPOVT_ABRB"/>
    <property type="match status" value="1"/>
</dbReference>
<dbReference type="InterPro" id="IPR007712">
    <property type="entry name" value="RelE/ParE_toxin"/>
</dbReference>
<keyword evidence="6" id="KW-1185">Reference proteome</keyword>
<dbReference type="Proteomes" id="UP001071230">
    <property type="component" value="Unassembled WGS sequence"/>
</dbReference>
<dbReference type="Gene3D" id="3.30.2310.20">
    <property type="entry name" value="RelE-like"/>
    <property type="match status" value="1"/>
</dbReference>
<proteinExistence type="predicted"/>
<feature type="domain" description="SpoVT-AbrB" evidence="3">
    <location>
        <begin position="3"/>
        <end position="49"/>
    </location>
</feature>
<keyword evidence="1" id="KW-1277">Toxin-antitoxin system</keyword>
<dbReference type="InterPro" id="IPR035093">
    <property type="entry name" value="RelE/ParE_toxin_dom_sf"/>
</dbReference>
<reference evidence="4" key="2">
    <citation type="submission" date="2020-01" db="EMBL/GenBank/DDBJ databases">
        <authorList>
            <person name="Hornung B."/>
        </authorList>
    </citation>
    <scope>NUCLEOTIDE SEQUENCE</scope>
    <source>
        <strain evidence="4">PacBioINE</strain>
    </source>
</reference>
<dbReference type="SUPFAM" id="SSF89447">
    <property type="entry name" value="AbrB/MazE/MraZ-like"/>
    <property type="match status" value="1"/>
</dbReference>
<evidence type="ECO:0000256" key="1">
    <source>
        <dbReference type="ARBA" id="ARBA00022649"/>
    </source>
</evidence>
<dbReference type="RefSeq" id="WP_240984291.1">
    <property type="nucleotide sequence ID" value="NZ_CDGJ01000132.1"/>
</dbReference>
<evidence type="ECO:0000259" key="3">
    <source>
        <dbReference type="PROSITE" id="PS51740"/>
    </source>
</evidence>
<accession>A0A8S0XB15</accession>
<gene>
    <name evidence="4" type="ORF">DEACI_1299</name>
    <name evidence="5" type="ORF">DEACI_3911</name>
</gene>
<dbReference type="InterPro" id="IPR007159">
    <property type="entry name" value="SpoVT-AbrB_dom"/>
</dbReference>
<dbReference type="EMBL" id="CDGJ01000132">
    <property type="protein sequence ID" value="CEJ09427.1"/>
    <property type="molecule type" value="Genomic_DNA"/>
</dbReference>
<organism evidence="4">
    <name type="scientific">Acididesulfobacillus acetoxydans</name>
    <dbReference type="NCBI Taxonomy" id="1561005"/>
    <lineage>
        <taxon>Bacteria</taxon>
        <taxon>Bacillati</taxon>
        <taxon>Bacillota</taxon>
        <taxon>Clostridia</taxon>
        <taxon>Eubacteriales</taxon>
        <taxon>Peptococcaceae</taxon>
        <taxon>Acididesulfobacillus</taxon>
    </lineage>
</organism>
<protein>
    <submittedName>
        <fullName evidence="5">Looped-hinge helix DNA binding domain, AbrB</fullName>
    </submittedName>
    <submittedName>
        <fullName evidence="4">ParE toxin of type II toxin-antitoxin system, parDE</fullName>
    </submittedName>
</protein>
<evidence type="ECO:0000256" key="2">
    <source>
        <dbReference type="PROSITE-ProRule" id="PRU01076"/>
    </source>
</evidence>
<keyword evidence="2" id="KW-0238">DNA-binding</keyword>
<reference evidence="5" key="1">
    <citation type="submission" date="2014-11" db="EMBL/GenBank/DDBJ databases">
        <authorList>
            <person name="Hornung B.V."/>
        </authorList>
    </citation>
    <scope>NUCLEOTIDE SEQUENCE</scope>
    <source>
        <strain evidence="5">INE</strain>
    </source>
</reference>
<evidence type="ECO:0000313" key="6">
    <source>
        <dbReference type="Proteomes" id="UP001071230"/>
    </source>
</evidence>
<name>A0A8S0XB15_9FIRM</name>
<sequence>METYRVKVGTTGEVALPLELQDVLGLVPNDTLELRVDTQGVLLVRAEGHSVGPLVDFFEDLILQDLRCDGCAGDVLKNRILEQKIQLSHSMDRLAQEGHRAQRHRQTVPWRESPELRRFAVAEEENGAYQVMMTARVEREMRGLSAQTLKAVAAVLESLEWDPTVFKRLRGPYYETYRVAFPDRGRDDYRVIYTVFGGENLVTVLNIGKRSKLYEQLKTLARMAQH</sequence>
<dbReference type="Pfam" id="PF05016">
    <property type="entry name" value="ParE_toxin"/>
    <property type="match status" value="1"/>
</dbReference>
<dbReference type="Proteomes" id="UP000836597">
    <property type="component" value="Chromosome"/>
</dbReference>
<dbReference type="InterPro" id="IPR037914">
    <property type="entry name" value="SpoVT-AbrB_sf"/>
</dbReference>
<evidence type="ECO:0000313" key="4">
    <source>
        <dbReference type="EMBL" id="CAA7600646.1"/>
    </source>
</evidence>
<dbReference type="KEGG" id="aacx:DEACI_1299"/>